<dbReference type="EMBL" id="JBHRXX010000007">
    <property type="protein sequence ID" value="MFC3685517.1"/>
    <property type="molecule type" value="Genomic_DNA"/>
</dbReference>
<evidence type="ECO:0000313" key="3">
    <source>
        <dbReference type="EMBL" id="MFC3685517.1"/>
    </source>
</evidence>
<keyword evidence="2" id="KW-0732">Signal</keyword>
<proteinExistence type="inferred from homology"/>
<accession>A0ABV7W7V5</accession>
<comment type="similarity">
    <text evidence="1">Belongs to the UPF0065 (bug) family.</text>
</comment>
<evidence type="ECO:0000256" key="2">
    <source>
        <dbReference type="SAM" id="SignalP"/>
    </source>
</evidence>
<comment type="caution">
    <text evidence="3">The sequence shown here is derived from an EMBL/GenBank/DDBJ whole genome shotgun (WGS) entry which is preliminary data.</text>
</comment>
<evidence type="ECO:0000256" key="1">
    <source>
        <dbReference type="ARBA" id="ARBA00006987"/>
    </source>
</evidence>
<dbReference type="CDD" id="cd13579">
    <property type="entry name" value="PBP2_Bug_NagM"/>
    <property type="match status" value="1"/>
</dbReference>
<dbReference type="RefSeq" id="WP_382176861.1">
    <property type="nucleotide sequence ID" value="NZ_JBHRXX010000007.1"/>
</dbReference>
<dbReference type="InterPro" id="IPR005064">
    <property type="entry name" value="BUG"/>
</dbReference>
<feature type="chain" id="PRO_5047499742" evidence="2">
    <location>
        <begin position="31"/>
        <end position="327"/>
    </location>
</feature>
<dbReference type="PANTHER" id="PTHR42928:SF5">
    <property type="entry name" value="BLR1237 PROTEIN"/>
    <property type="match status" value="1"/>
</dbReference>
<dbReference type="Pfam" id="PF03401">
    <property type="entry name" value="TctC"/>
    <property type="match status" value="1"/>
</dbReference>
<dbReference type="PANTHER" id="PTHR42928">
    <property type="entry name" value="TRICARBOXYLATE-BINDING PROTEIN"/>
    <property type="match status" value="1"/>
</dbReference>
<feature type="signal peptide" evidence="2">
    <location>
        <begin position="1"/>
        <end position="30"/>
    </location>
</feature>
<reference evidence="4" key="1">
    <citation type="journal article" date="2019" name="Int. J. Syst. Evol. Microbiol.">
        <title>The Global Catalogue of Microorganisms (GCM) 10K type strain sequencing project: providing services to taxonomists for standard genome sequencing and annotation.</title>
        <authorList>
            <consortium name="The Broad Institute Genomics Platform"/>
            <consortium name="The Broad Institute Genome Sequencing Center for Infectious Disease"/>
            <person name="Wu L."/>
            <person name="Ma J."/>
        </authorList>
    </citation>
    <scope>NUCLEOTIDE SEQUENCE [LARGE SCALE GENOMIC DNA]</scope>
    <source>
        <strain evidence="4">KCTC 42501</strain>
    </source>
</reference>
<keyword evidence="4" id="KW-1185">Reference proteome</keyword>
<name>A0ABV7W7V5_9BURK</name>
<dbReference type="InterPro" id="IPR042100">
    <property type="entry name" value="Bug_dom1"/>
</dbReference>
<sequence length="327" mass="34105">MISSRRSWMLRTFAALATSSVLLSPFTAHAQASTTRILVGFPAGGGTDAIARILGERLQTELGRSVVVENKAGAGGQLAAQALKAAAPDGHTLFLSHDHSVSILPLTMKNPGFDPAKDFAPVAGFATFVNAVALSGGTPARDFKAWIDGVKAAGGKATMGIPAPASTPQFAVQVIGKQFGLDLVAAPYRGSAPMMADMLGNTIPAGVGSVPDFIENHKAGKLRVAAVMGTQRQAALPEVPTFTELGIKGFEELPYYGLFAPAGTPKAELDKLAAALQKVIAQSDVKDRLTAMGLTVGYMSGAELGKREAAYRDVWARIIKDSGYQPQ</sequence>
<organism evidence="3 4">
    <name type="scientific">Hydrogenophaga luteola</name>
    <dbReference type="NCBI Taxonomy" id="1591122"/>
    <lineage>
        <taxon>Bacteria</taxon>
        <taxon>Pseudomonadati</taxon>
        <taxon>Pseudomonadota</taxon>
        <taxon>Betaproteobacteria</taxon>
        <taxon>Burkholderiales</taxon>
        <taxon>Comamonadaceae</taxon>
        <taxon>Hydrogenophaga</taxon>
    </lineage>
</organism>
<gene>
    <name evidence="3" type="ORF">ACFOPI_18085</name>
</gene>
<dbReference type="Gene3D" id="3.40.190.10">
    <property type="entry name" value="Periplasmic binding protein-like II"/>
    <property type="match status" value="1"/>
</dbReference>
<protein>
    <submittedName>
        <fullName evidence="3">Bug family tripartite tricarboxylate transporter substrate binding protein</fullName>
    </submittedName>
</protein>
<dbReference type="Proteomes" id="UP001595729">
    <property type="component" value="Unassembled WGS sequence"/>
</dbReference>
<evidence type="ECO:0000313" key="4">
    <source>
        <dbReference type="Proteomes" id="UP001595729"/>
    </source>
</evidence>
<dbReference type="SUPFAM" id="SSF53850">
    <property type="entry name" value="Periplasmic binding protein-like II"/>
    <property type="match status" value="1"/>
</dbReference>
<dbReference type="Gene3D" id="3.40.190.150">
    <property type="entry name" value="Bordetella uptake gene, domain 1"/>
    <property type="match status" value="1"/>
</dbReference>
<dbReference type="InterPro" id="IPR006311">
    <property type="entry name" value="TAT_signal"/>
</dbReference>
<dbReference type="PIRSF" id="PIRSF017082">
    <property type="entry name" value="YflP"/>
    <property type="match status" value="1"/>
</dbReference>
<dbReference type="PROSITE" id="PS51318">
    <property type="entry name" value="TAT"/>
    <property type="match status" value="1"/>
</dbReference>